<protein>
    <submittedName>
        <fullName evidence="1">Uncharacterized protein</fullName>
    </submittedName>
</protein>
<evidence type="ECO:0000313" key="1">
    <source>
        <dbReference type="EMBL" id="SEN60416.1"/>
    </source>
</evidence>
<gene>
    <name evidence="1" type="ORF">SAMN05216325_1272</name>
</gene>
<reference evidence="1 2" key="1">
    <citation type="submission" date="2016-10" db="EMBL/GenBank/DDBJ databases">
        <authorList>
            <person name="de Groot N.N."/>
        </authorList>
    </citation>
    <scope>NUCLEOTIDE SEQUENCE [LARGE SCALE GENOMIC DNA]</scope>
    <source>
        <strain evidence="1 2">Nm22</strain>
    </source>
</reference>
<accession>A0A1H8HWZ4</accession>
<dbReference type="EMBL" id="FOCP01000027">
    <property type="protein sequence ID" value="SEN60416.1"/>
    <property type="molecule type" value="Genomic_DNA"/>
</dbReference>
<organism evidence="1 2">
    <name type="scientific">Nitrosomonas marina</name>
    <dbReference type="NCBI Taxonomy" id="917"/>
    <lineage>
        <taxon>Bacteria</taxon>
        <taxon>Pseudomonadati</taxon>
        <taxon>Pseudomonadota</taxon>
        <taxon>Betaproteobacteria</taxon>
        <taxon>Nitrosomonadales</taxon>
        <taxon>Nitrosomonadaceae</taxon>
        <taxon>Nitrosomonas</taxon>
    </lineage>
</organism>
<dbReference type="AlphaFoldDB" id="A0A1H8HWZ4"/>
<name>A0A1H8HWZ4_9PROT</name>
<sequence>MQRVESKIDEIVGQDATPKAKTPVVDFQLWSVKFKNKINWYTIYSIYRTIVRQYPYQGDAPLPYFYEIPETVLVYL</sequence>
<evidence type="ECO:0000313" key="2">
    <source>
        <dbReference type="Proteomes" id="UP000199459"/>
    </source>
</evidence>
<dbReference type="Proteomes" id="UP000199459">
    <property type="component" value="Unassembled WGS sequence"/>
</dbReference>
<proteinExistence type="predicted"/>